<name>A0A6P8KTW0_DROMA</name>
<feature type="transmembrane region" description="Helical" evidence="6">
    <location>
        <begin position="9"/>
        <end position="28"/>
    </location>
</feature>
<feature type="transmembrane region" description="Helical" evidence="6">
    <location>
        <begin position="275"/>
        <end position="295"/>
    </location>
</feature>
<keyword evidence="5 6" id="KW-0472">Membrane</keyword>
<comment type="function">
    <text evidence="6">Gustatory receptor which mediates acceptance or avoidance behavior, depending on its substrates.</text>
</comment>
<organism evidence="7 8">
    <name type="scientific">Drosophila mauritiana</name>
    <name type="common">Fruit fly</name>
    <dbReference type="NCBI Taxonomy" id="7226"/>
    <lineage>
        <taxon>Eukaryota</taxon>
        <taxon>Metazoa</taxon>
        <taxon>Ecdysozoa</taxon>
        <taxon>Arthropoda</taxon>
        <taxon>Hexapoda</taxon>
        <taxon>Insecta</taxon>
        <taxon>Pterygota</taxon>
        <taxon>Neoptera</taxon>
        <taxon>Endopterygota</taxon>
        <taxon>Diptera</taxon>
        <taxon>Brachycera</taxon>
        <taxon>Muscomorpha</taxon>
        <taxon>Ephydroidea</taxon>
        <taxon>Drosophilidae</taxon>
        <taxon>Drosophila</taxon>
        <taxon>Sophophora</taxon>
    </lineage>
</organism>
<keyword evidence="4 6" id="KW-1133">Transmembrane helix</keyword>
<dbReference type="GO" id="GO:0007165">
    <property type="term" value="P:signal transduction"/>
    <property type="evidence" value="ECO:0007669"/>
    <property type="project" value="UniProtKB-KW"/>
</dbReference>
<evidence type="ECO:0000256" key="3">
    <source>
        <dbReference type="ARBA" id="ARBA00022692"/>
    </source>
</evidence>
<feature type="transmembrane region" description="Helical" evidence="6">
    <location>
        <begin position="351"/>
        <end position="371"/>
    </location>
</feature>
<keyword evidence="6 8" id="KW-0675">Receptor</keyword>
<sequence length="373" mass="43612">MRVGKLCRLALRFWLGLVLVLGFSSHYYSPTRRRLVHSRILQTYDWLLMVINLVAFYAYYRYAMTYFLEGMFRRQGFVNQLSTCNVFQQLLMTVTSTLLHLLFERQVCQTYNEVSTILEQDLQLKEHSRFYCLAFLAKVYTFLHNFNFALSAIMHWGLRPFNVYDLLANLYFVYNSLARDAIQVAYVLLLLNLSEALRLNGQQEHGSYSDLMKQLRTRERLLRIGRRVHRMFAWPVAIALIHLVFFNTATIYLGYTMFIQKHDALGLRGRGLKMLLTVVSFLVILWDVVLLQVVCEKLLAEENQICASPKDVASSRTTYRQWEMCALRRAIRRSSPENKVLGMFRMDMRCAFALISCSLSYGIIIIQIGYIPG</sequence>
<reference evidence="8" key="1">
    <citation type="submission" date="2025-08" db="UniProtKB">
        <authorList>
            <consortium name="RefSeq"/>
        </authorList>
    </citation>
    <scope>IDENTIFICATION</scope>
    <source>
        <strain evidence="8">Mau12</strain>
        <tissue evidence="8">Whole Body</tissue>
    </source>
</reference>
<dbReference type="RefSeq" id="XP_033170287.1">
    <property type="nucleotide sequence ID" value="XM_033314396.1"/>
</dbReference>
<dbReference type="GO" id="GO:0005886">
    <property type="term" value="C:plasma membrane"/>
    <property type="evidence" value="ECO:0007669"/>
    <property type="project" value="UniProtKB-SubCell"/>
</dbReference>
<keyword evidence="2 6" id="KW-1003">Cell membrane</keyword>
<evidence type="ECO:0000256" key="4">
    <source>
        <dbReference type="ARBA" id="ARBA00022989"/>
    </source>
</evidence>
<dbReference type="Proteomes" id="UP000515162">
    <property type="component" value="Chromosome X"/>
</dbReference>
<feature type="transmembrane region" description="Helical" evidence="6">
    <location>
        <begin position="170"/>
        <end position="191"/>
    </location>
</feature>
<dbReference type="Pfam" id="PF08395">
    <property type="entry name" value="7tm_7"/>
    <property type="match status" value="1"/>
</dbReference>
<feature type="transmembrane region" description="Helical" evidence="6">
    <location>
        <begin position="232"/>
        <end position="255"/>
    </location>
</feature>
<comment type="subcellular location">
    <subcellularLocation>
        <location evidence="1 6">Cell membrane</location>
        <topology evidence="1 6">Multi-pass membrane protein</topology>
    </subcellularLocation>
</comment>
<protein>
    <recommendedName>
        <fullName evidence="6">Gustatory receptor</fullName>
    </recommendedName>
</protein>
<dbReference type="GeneID" id="117147494"/>
<keyword evidence="6" id="KW-0807">Transducer</keyword>
<evidence type="ECO:0000256" key="2">
    <source>
        <dbReference type="ARBA" id="ARBA00022475"/>
    </source>
</evidence>
<evidence type="ECO:0000256" key="1">
    <source>
        <dbReference type="ARBA" id="ARBA00004651"/>
    </source>
</evidence>
<accession>A0A6P8KTW0</accession>
<evidence type="ECO:0000313" key="8">
    <source>
        <dbReference type="RefSeq" id="XP_033170287.1"/>
    </source>
</evidence>
<keyword evidence="7" id="KW-1185">Reference proteome</keyword>
<gene>
    <name evidence="8" type="primary">LOC117147494</name>
</gene>
<dbReference type="GO" id="GO:0050909">
    <property type="term" value="P:sensory perception of taste"/>
    <property type="evidence" value="ECO:0007669"/>
    <property type="project" value="InterPro"/>
</dbReference>
<comment type="similarity">
    <text evidence="6">Belongs to the insect chemoreceptor superfamily. Gustatory receptor (GR) family.</text>
</comment>
<evidence type="ECO:0000313" key="7">
    <source>
        <dbReference type="Proteomes" id="UP000515162"/>
    </source>
</evidence>
<keyword evidence="3 6" id="KW-0812">Transmembrane</keyword>
<feature type="transmembrane region" description="Helical" evidence="6">
    <location>
        <begin position="130"/>
        <end position="158"/>
    </location>
</feature>
<proteinExistence type="inferred from homology"/>
<evidence type="ECO:0000256" key="6">
    <source>
        <dbReference type="RuleBase" id="RU363108"/>
    </source>
</evidence>
<dbReference type="AlphaFoldDB" id="A0A6P8KTW0"/>
<dbReference type="CTD" id="32085"/>
<evidence type="ECO:0000256" key="5">
    <source>
        <dbReference type="ARBA" id="ARBA00023136"/>
    </source>
</evidence>
<dbReference type="InterPro" id="IPR013604">
    <property type="entry name" value="7TM_chemorcpt"/>
</dbReference>
<feature type="transmembrane region" description="Helical" evidence="6">
    <location>
        <begin position="40"/>
        <end position="60"/>
    </location>
</feature>